<evidence type="ECO:0000313" key="2">
    <source>
        <dbReference type="EMBL" id="VDO96967.1"/>
    </source>
</evidence>
<dbReference type="Proteomes" id="UP000270296">
    <property type="component" value="Unassembled WGS sequence"/>
</dbReference>
<dbReference type="Gene3D" id="3.40.50.300">
    <property type="entry name" value="P-loop containing nucleotide triphosphate hydrolases"/>
    <property type="match status" value="1"/>
</dbReference>
<dbReference type="SUPFAM" id="SSF52540">
    <property type="entry name" value="P-loop containing nucleoside triphosphate hydrolases"/>
    <property type="match status" value="1"/>
</dbReference>
<sequence>MCSKYSTETAAEAFTRLSAKVVLTLSIPLFKKPVKPGEIYQVSGESGSGKTLFLLDIAKECILDKQNGGLEIGVVFIACGKSFPWLTFIEMLEATVKKKAGSSKYGLLEKIVMTCLSRFQYMEVLDSDEFTRGLARLEHITFAHPNLARVLLIDDVTTFCWLDIDHLTAKQGDHCRKLKRFVTEHNTAIFAANRISGDSRSKIYKSKVNGLLRYCWSKVITDTITLAEDKTTGRFKASLKDQTVYFQIKDERIEYQRM</sequence>
<protein>
    <submittedName>
        <fullName evidence="4">AAA domain-containing protein</fullName>
    </submittedName>
</protein>
<dbReference type="AlphaFoldDB" id="A0A183IF38"/>
<dbReference type="WBParaSite" id="SBAD_0000233701-mRNA-1">
    <property type="protein sequence ID" value="SBAD_0000233701-mRNA-1"/>
    <property type="gene ID" value="SBAD_0000233701"/>
</dbReference>
<evidence type="ECO:0000313" key="4">
    <source>
        <dbReference type="WBParaSite" id="SBAD_0000233701-mRNA-1"/>
    </source>
</evidence>
<reference evidence="4" key="1">
    <citation type="submission" date="2016-06" db="UniProtKB">
        <authorList>
            <consortium name="WormBaseParasite"/>
        </authorList>
    </citation>
    <scope>IDENTIFICATION</scope>
</reference>
<dbReference type="GO" id="GO:0000724">
    <property type="term" value="P:double-strand break repair via homologous recombination"/>
    <property type="evidence" value="ECO:0007669"/>
    <property type="project" value="InterPro"/>
</dbReference>
<dbReference type="GO" id="GO:0005813">
    <property type="term" value="C:centrosome"/>
    <property type="evidence" value="ECO:0007669"/>
    <property type="project" value="TreeGrafter"/>
</dbReference>
<dbReference type="GO" id="GO:0033063">
    <property type="term" value="C:Rad51B-Rad51C-Rad51D-XRCC2 complex"/>
    <property type="evidence" value="ECO:0007669"/>
    <property type="project" value="InterPro"/>
</dbReference>
<dbReference type="GO" id="GO:0005657">
    <property type="term" value="C:replication fork"/>
    <property type="evidence" value="ECO:0007669"/>
    <property type="project" value="InterPro"/>
</dbReference>
<dbReference type="GO" id="GO:0042148">
    <property type="term" value="P:DNA strand invasion"/>
    <property type="evidence" value="ECO:0007669"/>
    <property type="project" value="TreeGrafter"/>
</dbReference>
<dbReference type="InterPro" id="IPR030547">
    <property type="entry name" value="XRCC2"/>
</dbReference>
<proteinExistence type="predicted"/>
<gene>
    <name evidence="2" type="ORF">SBAD_LOCUS2232</name>
</gene>
<evidence type="ECO:0000259" key="1">
    <source>
        <dbReference type="SMART" id="SM00382"/>
    </source>
</evidence>
<feature type="domain" description="AAA+ ATPase" evidence="1">
    <location>
        <begin position="36"/>
        <end position="215"/>
    </location>
</feature>
<dbReference type="InterPro" id="IPR027417">
    <property type="entry name" value="P-loop_NTPase"/>
</dbReference>
<accession>A0A183IF38</accession>
<dbReference type="PANTHER" id="PTHR46644:SF2">
    <property type="entry name" value="DNA REPAIR PROTEIN XRCC2"/>
    <property type="match status" value="1"/>
</dbReference>
<dbReference type="OrthoDB" id="420422at2759"/>
<dbReference type="EMBL" id="UZAM01007139">
    <property type="protein sequence ID" value="VDO96967.1"/>
    <property type="molecule type" value="Genomic_DNA"/>
</dbReference>
<name>A0A183IF38_9BILA</name>
<dbReference type="SMART" id="SM00382">
    <property type="entry name" value="AAA"/>
    <property type="match status" value="1"/>
</dbReference>
<evidence type="ECO:0000313" key="3">
    <source>
        <dbReference type="Proteomes" id="UP000270296"/>
    </source>
</evidence>
<dbReference type="GO" id="GO:0000400">
    <property type="term" value="F:four-way junction DNA binding"/>
    <property type="evidence" value="ECO:0007669"/>
    <property type="project" value="TreeGrafter"/>
</dbReference>
<keyword evidence="3" id="KW-1185">Reference proteome</keyword>
<dbReference type="PANTHER" id="PTHR46644">
    <property type="entry name" value="DNA REPAIR PROTEIN XRCC2"/>
    <property type="match status" value="1"/>
</dbReference>
<reference evidence="2 3" key="2">
    <citation type="submission" date="2018-11" db="EMBL/GenBank/DDBJ databases">
        <authorList>
            <consortium name="Pathogen Informatics"/>
        </authorList>
    </citation>
    <scope>NUCLEOTIDE SEQUENCE [LARGE SCALE GENOMIC DNA]</scope>
</reference>
<dbReference type="InterPro" id="IPR003593">
    <property type="entry name" value="AAA+_ATPase"/>
</dbReference>
<organism evidence="4">
    <name type="scientific">Soboliphyme baturini</name>
    <dbReference type="NCBI Taxonomy" id="241478"/>
    <lineage>
        <taxon>Eukaryota</taxon>
        <taxon>Metazoa</taxon>
        <taxon>Ecdysozoa</taxon>
        <taxon>Nematoda</taxon>
        <taxon>Enoplea</taxon>
        <taxon>Dorylaimia</taxon>
        <taxon>Dioctophymatida</taxon>
        <taxon>Dioctophymatoidea</taxon>
        <taxon>Soboliphymatidae</taxon>
        <taxon>Soboliphyme</taxon>
    </lineage>
</organism>